<comment type="caution">
    <text evidence="1">The sequence shown here is derived from an EMBL/GenBank/DDBJ whole genome shotgun (WGS) entry which is preliminary data.</text>
</comment>
<accession>A0A919RIH9</accession>
<sequence>MTIESAGGVAVTLGATEVATGARLGANAAVGGRAVLVNGLPGIMSWLEDGTPVSVAAFIVAGGRIIGITIVIDPARLASLDLPG</sequence>
<dbReference type="Proteomes" id="UP000606172">
    <property type="component" value="Unassembled WGS sequence"/>
</dbReference>
<gene>
    <name evidence="1" type="ORF">Ssi02_44990</name>
</gene>
<dbReference type="AlphaFoldDB" id="A0A919RIH9"/>
<dbReference type="EMBL" id="BOOW01000028">
    <property type="protein sequence ID" value="GII94268.1"/>
    <property type="molecule type" value="Genomic_DNA"/>
</dbReference>
<evidence type="ECO:0000313" key="1">
    <source>
        <dbReference type="EMBL" id="GII94268.1"/>
    </source>
</evidence>
<reference evidence="1" key="1">
    <citation type="submission" date="2021-01" db="EMBL/GenBank/DDBJ databases">
        <title>Whole genome shotgun sequence of Sinosporangium siamense NBRC 109515.</title>
        <authorList>
            <person name="Komaki H."/>
            <person name="Tamura T."/>
        </authorList>
    </citation>
    <scope>NUCLEOTIDE SEQUENCE</scope>
    <source>
        <strain evidence="1">NBRC 109515</strain>
    </source>
</reference>
<organism evidence="1 2">
    <name type="scientific">Sinosporangium siamense</name>
    <dbReference type="NCBI Taxonomy" id="1367973"/>
    <lineage>
        <taxon>Bacteria</taxon>
        <taxon>Bacillati</taxon>
        <taxon>Actinomycetota</taxon>
        <taxon>Actinomycetes</taxon>
        <taxon>Streptosporangiales</taxon>
        <taxon>Streptosporangiaceae</taxon>
        <taxon>Sinosporangium</taxon>
    </lineage>
</organism>
<name>A0A919RIH9_9ACTN</name>
<proteinExistence type="predicted"/>
<keyword evidence="2" id="KW-1185">Reference proteome</keyword>
<protein>
    <submittedName>
        <fullName evidence="1">Uncharacterized protein</fullName>
    </submittedName>
</protein>
<evidence type="ECO:0000313" key="2">
    <source>
        <dbReference type="Proteomes" id="UP000606172"/>
    </source>
</evidence>